<dbReference type="InterPro" id="IPR032530">
    <property type="entry name" value="DUF4957"/>
</dbReference>
<dbReference type="InterPro" id="IPR011050">
    <property type="entry name" value="Pectin_lyase_fold/virulence"/>
</dbReference>
<keyword evidence="3" id="KW-1185">Reference proteome</keyword>
<comment type="caution">
    <text evidence="2">The sequence shown here is derived from an EMBL/GenBank/DDBJ whole genome shotgun (WGS) entry which is preliminary data.</text>
</comment>
<evidence type="ECO:0000259" key="1">
    <source>
        <dbReference type="PROSITE" id="PS50853"/>
    </source>
</evidence>
<dbReference type="InterPro" id="IPR012334">
    <property type="entry name" value="Pectin_lyas_fold"/>
</dbReference>
<dbReference type="EMBL" id="JJMU01000021">
    <property type="protein sequence ID" value="KGE14983.1"/>
    <property type="molecule type" value="Genomic_DNA"/>
</dbReference>
<dbReference type="Pfam" id="PF16318">
    <property type="entry name" value="DUF4957"/>
    <property type="match status" value="1"/>
</dbReference>
<dbReference type="InterPro" id="IPR033427">
    <property type="entry name" value="DUF5123"/>
</dbReference>
<dbReference type="AlphaFoldDB" id="A0A0B8T4N4"/>
<dbReference type="InterPro" id="IPR003961">
    <property type="entry name" value="FN3_dom"/>
</dbReference>
<accession>A0A0B8T4N4</accession>
<name>A0A0B8T4N4_9SPHI</name>
<evidence type="ECO:0000313" key="3">
    <source>
        <dbReference type="Proteomes" id="UP000031802"/>
    </source>
</evidence>
<feature type="domain" description="Fibronectin type-III" evidence="1">
    <location>
        <begin position="39"/>
        <end position="144"/>
    </location>
</feature>
<evidence type="ECO:0000313" key="2">
    <source>
        <dbReference type="EMBL" id="KGE14983.1"/>
    </source>
</evidence>
<organism evidence="2 3">
    <name type="scientific">Sphingobacterium deserti</name>
    <dbReference type="NCBI Taxonomy" id="1229276"/>
    <lineage>
        <taxon>Bacteria</taxon>
        <taxon>Pseudomonadati</taxon>
        <taxon>Bacteroidota</taxon>
        <taxon>Sphingobacteriia</taxon>
        <taxon>Sphingobacteriales</taxon>
        <taxon>Sphingobacteriaceae</taxon>
        <taxon>Sphingobacterium</taxon>
    </lineage>
</organism>
<dbReference type="InterPro" id="IPR013783">
    <property type="entry name" value="Ig-like_fold"/>
</dbReference>
<protein>
    <submittedName>
        <fullName evidence="2">Fibronectin type III domain protein</fullName>
    </submittedName>
</protein>
<dbReference type="PATRIC" id="fig|1229276.3.peg.1254"/>
<reference evidence="2 3" key="2">
    <citation type="journal article" date="2015" name="PLoS ONE">
        <title>Whole-Genome Optical Mapping and Finished Genome Sequence of Sphingobacterium deserti sp. nov., a New Species Isolated from the Western Desert of China.</title>
        <authorList>
            <person name="Teng C."/>
            <person name="Zhou Z."/>
            <person name="Molnar I."/>
            <person name="Li X."/>
            <person name="Tang R."/>
            <person name="Chen M."/>
            <person name="Wang L."/>
            <person name="Su S."/>
            <person name="Zhang W."/>
            <person name="Lin M."/>
        </authorList>
    </citation>
    <scope>NUCLEOTIDE SEQUENCE [LARGE SCALE GENOMIC DNA]</scope>
    <source>
        <strain evidence="3">ACCC05744</strain>
    </source>
</reference>
<dbReference type="Gene3D" id="2.60.40.10">
    <property type="entry name" value="Immunoglobulins"/>
    <property type="match status" value="1"/>
</dbReference>
<dbReference type="PROSITE" id="PS50853">
    <property type="entry name" value="FN3"/>
    <property type="match status" value="1"/>
</dbReference>
<dbReference type="STRING" id="1229276.DI53_1210"/>
<dbReference type="Proteomes" id="UP000031802">
    <property type="component" value="Unassembled WGS sequence"/>
</dbReference>
<dbReference type="SUPFAM" id="SSF51126">
    <property type="entry name" value="Pectin lyase-like"/>
    <property type="match status" value="1"/>
</dbReference>
<reference evidence="3" key="1">
    <citation type="submission" date="2014-04" db="EMBL/GenBank/DDBJ databases">
        <title>Whole-Genome optical mapping and complete genome sequence of Sphingobacterium deserti sp. nov., a new spaces isolated from desert in the west of China.</title>
        <authorList>
            <person name="Teng C."/>
            <person name="Zhou Z."/>
            <person name="Li X."/>
            <person name="Chen M."/>
            <person name="Lin M."/>
            <person name="Wang L."/>
            <person name="Su S."/>
            <person name="Zhang C."/>
            <person name="Zhang W."/>
        </authorList>
    </citation>
    <scope>NUCLEOTIDE SEQUENCE [LARGE SCALE GENOMIC DNA]</scope>
    <source>
        <strain evidence="3">ACCC05744</strain>
    </source>
</reference>
<dbReference type="eggNOG" id="ENOG502Z9WI">
    <property type="taxonomic scope" value="Bacteria"/>
</dbReference>
<dbReference type="Gene3D" id="2.160.20.10">
    <property type="entry name" value="Single-stranded right-handed beta-helix, Pectin lyase-like"/>
    <property type="match status" value="1"/>
</dbReference>
<dbReference type="RefSeq" id="WP_081939396.1">
    <property type="nucleotide sequence ID" value="NZ_JJMU01000021.1"/>
</dbReference>
<dbReference type="PROSITE" id="PS51257">
    <property type="entry name" value="PROKAR_LIPOPROTEIN"/>
    <property type="match status" value="1"/>
</dbReference>
<dbReference type="OrthoDB" id="691503at2"/>
<sequence length="548" mass="59666">MRFQEINPMRLFYQMLFLCIVAVGISGCKKEATIGDRFSLTNFNGAVQMLHADTSVTFSWEPALKTWEGDRPAPEVSYEITVAKDAEFMDPDAIKVIQDSLTFTIGKETLTPYQSYYARVRTVATPSMSGSAWVNYVSSTSARTFSVLPEISYFKPSKVGDVIDVAARLRWIPASQVTTLVLVSESSGFRKELVLTDEQKKDGLATVNDLPAGESLRAELYLAVGERGLQRRGRQSFRTKPDVTGAGYTDLRGSADPLVLVSTLPNAAPGAKLVLKRGVTYTFPTSYRFDRSVTIMSEPGFGEPAHIQIASSLNVQPVGTIDSIKFDDVRISSSQSGYVFNISAEGKVGKIEFENCILSNHKGVARITATTNTVFFEVSRYVVNNCIIQDLNDLGVACVGNANANAAFKDISITNSTVINSQRFIYNQLNKRTNHGNSCAVNNVTFYNVGSGRFYDLMNDGTFTGGLSISNSIVGAGASYGDVNIRGNSSMAVTVTNSFVTSDVKGQILNILSAANTSSTNIFQDPAARNFTIRNPTFNSAGDPRWRP</sequence>
<dbReference type="Pfam" id="PF17161">
    <property type="entry name" value="DUF5123"/>
    <property type="match status" value="1"/>
</dbReference>
<gene>
    <name evidence="2" type="ORF">DI53_1210</name>
</gene>
<proteinExistence type="predicted"/>